<proteinExistence type="predicted"/>
<reference evidence="1 2" key="1">
    <citation type="submission" date="2019-07" db="EMBL/GenBank/DDBJ databases">
        <title>New species of Amycolatopsis and Streptomyces.</title>
        <authorList>
            <person name="Duangmal K."/>
            <person name="Teo W.F.A."/>
            <person name="Lipun K."/>
        </authorList>
    </citation>
    <scope>NUCLEOTIDE SEQUENCE [LARGE SCALE GENOMIC DNA]</scope>
    <source>
        <strain evidence="1 2">JCM 30562</strain>
    </source>
</reference>
<dbReference type="AlphaFoldDB" id="A0A558A4F5"/>
<comment type="caution">
    <text evidence="1">The sequence shown here is derived from an EMBL/GenBank/DDBJ whole genome shotgun (WGS) entry which is preliminary data.</text>
</comment>
<organism evidence="1 2">
    <name type="scientific">Amycolatopsis acidiphila</name>
    <dbReference type="NCBI Taxonomy" id="715473"/>
    <lineage>
        <taxon>Bacteria</taxon>
        <taxon>Bacillati</taxon>
        <taxon>Actinomycetota</taxon>
        <taxon>Actinomycetes</taxon>
        <taxon>Pseudonocardiales</taxon>
        <taxon>Pseudonocardiaceae</taxon>
        <taxon>Amycolatopsis</taxon>
    </lineage>
</organism>
<dbReference type="Proteomes" id="UP000318578">
    <property type="component" value="Unassembled WGS sequence"/>
</dbReference>
<dbReference type="EMBL" id="VJZA01000051">
    <property type="protein sequence ID" value="TVT19132.1"/>
    <property type="molecule type" value="Genomic_DNA"/>
</dbReference>
<evidence type="ECO:0000313" key="2">
    <source>
        <dbReference type="Proteomes" id="UP000318578"/>
    </source>
</evidence>
<dbReference type="OrthoDB" id="8779526at2"/>
<protein>
    <recommendedName>
        <fullName evidence="3">MmcQ/YjbR family DNA-binding protein</fullName>
    </recommendedName>
</protein>
<dbReference type="SUPFAM" id="SSF159894">
    <property type="entry name" value="YgaC/TfoX-N like"/>
    <property type="match status" value="1"/>
</dbReference>
<evidence type="ECO:0000313" key="1">
    <source>
        <dbReference type="EMBL" id="TVT19132.1"/>
    </source>
</evidence>
<dbReference type="RefSeq" id="WP_144642422.1">
    <property type="nucleotide sequence ID" value="NZ_BNAX01000007.1"/>
</dbReference>
<sequence>MTPEERFEELVDRLAGLPDVTPPGATQGFGRSALRVRGRIFTMCVRGQLVLKLPKARVDELVAAGEGVRFDADKGTPMKEWLSLAPGSTMAWLPLAREAHDFVRK</sequence>
<keyword evidence="2" id="KW-1185">Reference proteome</keyword>
<accession>A0A558A4F5</accession>
<evidence type="ECO:0008006" key="3">
    <source>
        <dbReference type="Google" id="ProtNLM"/>
    </source>
</evidence>
<name>A0A558A4F5_9PSEU</name>
<gene>
    <name evidence="1" type="ORF">FNH06_25475</name>
</gene>